<reference evidence="1" key="1">
    <citation type="submission" date="2018-05" db="EMBL/GenBank/DDBJ databases">
        <authorList>
            <person name="Lanie J.A."/>
            <person name="Ng W.-L."/>
            <person name="Kazmierczak K.M."/>
            <person name="Andrzejewski T.M."/>
            <person name="Davidsen T.M."/>
            <person name="Wayne K.J."/>
            <person name="Tettelin H."/>
            <person name="Glass J.I."/>
            <person name="Rusch D."/>
            <person name="Podicherti R."/>
            <person name="Tsui H.-C.T."/>
            <person name="Winkler M.E."/>
        </authorList>
    </citation>
    <scope>NUCLEOTIDE SEQUENCE</scope>
</reference>
<organism evidence="1">
    <name type="scientific">marine metagenome</name>
    <dbReference type="NCBI Taxonomy" id="408172"/>
    <lineage>
        <taxon>unclassified sequences</taxon>
        <taxon>metagenomes</taxon>
        <taxon>ecological metagenomes</taxon>
    </lineage>
</organism>
<feature type="non-terminal residue" evidence="1">
    <location>
        <position position="268"/>
    </location>
</feature>
<protein>
    <submittedName>
        <fullName evidence="1">Uncharacterized protein</fullName>
    </submittedName>
</protein>
<proteinExistence type="predicted"/>
<accession>A0A382I8C1</accession>
<gene>
    <name evidence="1" type="ORF">METZ01_LOCUS247815</name>
</gene>
<dbReference type="EMBL" id="UINC01065370">
    <property type="protein sequence ID" value="SVB94961.1"/>
    <property type="molecule type" value="Genomic_DNA"/>
</dbReference>
<sequence>MPNKKISQLSGISPVPTGALMIIANSGVSRNASVRDVANAIQASTSTFVGLTDTPTGISGNMFVVGNSDGTALVFSDDLNLGTGYFLDKRYGGTISGDVTMASTQNLYFTNSQNKIIASGPTSGETLDIRGARRVRVSSHSGVVFYNYGSNKEHTALWFADGGSESDIRQTIQLIPKGGLDGNFLISGWNTVFDPGIDVSGKYYQSGVEIVFGDFGLKSDDKSFTGLSDTPSSYHLPGGAPGDTVAGSGIVVNHQGDGLEFLNTGKFF</sequence>
<dbReference type="AlphaFoldDB" id="A0A382I8C1"/>
<evidence type="ECO:0000313" key="1">
    <source>
        <dbReference type="EMBL" id="SVB94961.1"/>
    </source>
</evidence>
<name>A0A382I8C1_9ZZZZ</name>